<dbReference type="FunFam" id="2.130.10.10:FF:001143">
    <property type="entry name" value="Pre-mRNA-splicing factor rse-1, putative"/>
    <property type="match status" value="1"/>
</dbReference>
<keyword evidence="6" id="KW-0508">mRNA splicing</keyword>
<evidence type="ECO:0000259" key="10">
    <source>
        <dbReference type="Pfam" id="PF10433"/>
    </source>
</evidence>
<dbReference type="OMA" id="PRATGHW"/>
<dbReference type="Pfam" id="PF10433">
    <property type="entry name" value="Beta-prop_RSE1_1st"/>
    <property type="match status" value="1"/>
</dbReference>
<keyword evidence="5" id="KW-0747">Spliceosome</keyword>
<evidence type="ECO:0000256" key="7">
    <source>
        <dbReference type="ARBA" id="ARBA00023242"/>
    </source>
</evidence>
<dbReference type="InterPro" id="IPR058543">
    <property type="entry name" value="Beta-prop_RSE1/DDB1/CPSF1_2nd"/>
</dbReference>
<gene>
    <name evidence="12" type="ORF">MONBRDRAFT_36939</name>
</gene>
<evidence type="ECO:0000256" key="1">
    <source>
        <dbReference type="ARBA" id="ARBA00004123"/>
    </source>
</evidence>
<evidence type="ECO:0000259" key="11">
    <source>
        <dbReference type="Pfam" id="PF23726"/>
    </source>
</evidence>
<evidence type="ECO:0000313" key="12">
    <source>
        <dbReference type="EMBL" id="EDQ89470.1"/>
    </source>
</evidence>
<dbReference type="SUPFAM" id="SSF50998">
    <property type="entry name" value="Quinoprotein alcohol dehydrogenase-like"/>
    <property type="match status" value="1"/>
</dbReference>
<comment type="subcellular location">
    <subcellularLocation>
        <location evidence="1">Nucleus</location>
    </subcellularLocation>
</comment>
<dbReference type="InterPro" id="IPR015943">
    <property type="entry name" value="WD40/YVTN_repeat-like_dom_sf"/>
</dbReference>
<evidence type="ECO:0000313" key="13">
    <source>
        <dbReference type="Proteomes" id="UP000001357"/>
    </source>
</evidence>
<feature type="domain" description="RSE1/DDB1/CPSF1 second beta-propeller" evidence="11">
    <location>
        <begin position="410"/>
        <end position="721"/>
    </location>
</feature>
<dbReference type="AlphaFoldDB" id="A9UYJ0"/>
<dbReference type="FunCoup" id="A9UYJ0">
    <property type="interactions" value="1627"/>
</dbReference>
<dbReference type="FunFam" id="2.130.10.10:FF:000031">
    <property type="entry name" value="Splicing factor 3b subunit 3"/>
    <property type="match status" value="1"/>
</dbReference>
<reference evidence="12 13" key="1">
    <citation type="journal article" date="2008" name="Nature">
        <title>The genome of the choanoflagellate Monosiga brevicollis and the origin of metazoans.</title>
        <authorList>
            <consortium name="JGI Sequencing"/>
            <person name="King N."/>
            <person name="Westbrook M.J."/>
            <person name="Young S.L."/>
            <person name="Kuo A."/>
            <person name="Abedin M."/>
            <person name="Chapman J."/>
            <person name="Fairclough S."/>
            <person name="Hellsten U."/>
            <person name="Isogai Y."/>
            <person name="Letunic I."/>
            <person name="Marr M."/>
            <person name="Pincus D."/>
            <person name="Putnam N."/>
            <person name="Rokas A."/>
            <person name="Wright K.J."/>
            <person name="Zuzow R."/>
            <person name="Dirks W."/>
            <person name="Good M."/>
            <person name="Goodstein D."/>
            <person name="Lemons D."/>
            <person name="Li W."/>
            <person name="Lyons J.B."/>
            <person name="Morris A."/>
            <person name="Nichols S."/>
            <person name="Richter D.J."/>
            <person name="Salamov A."/>
            <person name="Bork P."/>
            <person name="Lim W.A."/>
            <person name="Manning G."/>
            <person name="Miller W.T."/>
            <person name="McGinnis W."/>
            <person name="Shapiro H."/>
            <person name="Tjian R."/>
            <person name="Grigoriev I.V."/>
            <person name="Rokhsar D."/>
        </authorList>
    </citation>
    <scope>NUCLEOTIDE SEQUENCE [LARGE SCALE GENOMIC DNA]</scope>
    <source>
        <strain evidence="13">MX1 / ATCC 50154</strain>
    </source>
</reference>
<feature type="domain" description="RSE1/DDB1/CPSF1 C-terminal" evidence="9">
    <location>
        <begin position="819"/>
        <end position="1137"/>
    </location>
</feature>
<dbReference type="Proteomes" id="UP000001357">
    <property type="component" value="Unassembled WGS sequence"/>
</dbReference>
<dbReference type="GO" id="GO:0005686">
    <property type="term" value="C:U2 snRNP"/>
    <property type="evidence" value="ECO:0000318"/>
    <property type="project" value="GO_Central"/>
</dbReference>
<evidence type="ECO:0000256" key="5">
    <source>
        <dbReference type="ARBA" id="ARBA00022728"/>
    </source>
</evidence>
<evidence type="ECO:0000256" key="6">
    <source>
        <dbReference type="ARBA" id="ARBA00023187"/>
    </source>
</evidence>
<evidence type="ECO:0000256" key="2">
    <source>
        <dbReference type="ARBA" id="ARBA00007453"/>
    </source>
</evidence>
<dbReference type="Gene3D" id="2.130.10.10">
    <property type="entry name" value="YVTN repeat-like/Quinoprotein amine dehydrogenase"/>
    <property type="match status" value="3"/>
</dbReference>
<dbReference type="KEGG" id="mbr:MONBRDRAFT_36939"/>
<evidence type="ECO:0000256" key="3">
    <source>
        <dbReference type="ARBA" id="ARBA00014577"/>
    </source>
</evidence>
<dbReference type="GO" id="GO:0005634">
    <property type="term" value="C:nucleus"/>
    <property type="evidence" value="ECO:0000318"/>
    <property type="project" value="GO_Central"/>
</dbReference>
<feature type="domain" description="RSE1/DDB1/CPSF1 first beta-propeller" evidence="10">
    <location>
        <begin position="14"/>
        <end position="334"/>
    </location>
</feature>
<dbReference type="GO" id="GO:0030620">
    <property type="term" value="F:U2 snRNA binding"/>
    <property type="evidence" value="ECO:0000318"/>
    <property type="project" value="GO_Central"/>
</dbReference>
<evidence type="ECO:0000259" key="9">
    <source>
        <dbReference type="Pfam" id="PF03178"/>
    </source>
</evidence>
<accession>A9UYJ0</accession>
<keyword evidence="4" id="KW-0507">mRNA processing</keyword>
<dbReference type="InterPro" id="IPR004871">
    <property type="entry name" value="RSE1/DDB1/CPSF1_C"/>
</dbReference>
<organism evidence="12 13">
    <name type="scientific">Monosiga brevicollis</name>
    <name type="common">Choanoflagellate</name>
    <dbReference type="NCBI Taxonomy" id="81824"/>
    <lineage>
        <taxon>Eukaryota</taxon>
        <taxon>Choanoflagellata</taxon>
        <taxon>Craspedida</taxon>
        <taxon>Salpingoecidae</taxon>
        <taxon>Monosiga</taxon>
    </lineage>
</organism>
<protein>
    <recommendedName>
        <fullName evidence="3">DNA damage-binding protein 1</fullName>
    </recommendedName>
</protein>
<dbReference type="GO" id="GO:0005681">
    <property type="term" value="C:spliceosomal complex"/>
    <property type="evidence" value="ECO:0007669"/>
    <property type="project" value="UniProtKB-KW"/>
</dbReference>
<evidence type="ECO:0000256" key="8">
    <source>
        <dbReference type="ARBA" id="ARBA00038266"/>
    </source>
</evidence>
<dbReference type="Pfam" id="PF23726">
    <property type="entry name" value="Beta-prop_RSE1_2nd"/>
    <property type="match status" value="1"/>
</dbReference>
<dbReference type="InterPro" id="IPR011047">
    <property type="entry name" value="Quinoprotein_ADH-like_sf"/>
</dbReference>
<dbReference type="GO" id="GO:0000398">
    <property type="term" value="P:mRNA splicing, via spliceosome"/>
    <property type="evidence" value="ECO:0000318"/>
    <property type="project" value="GO_Central"/>
</dbReference>
<comment type="similarity">
    <text evidence="8">Belongs to the RSE1 family.</text>
</comment>
<dbReference type="InterPro" id="IPR018846">
    <property type="entry name" value="Beta-prop_RSE1/DDB1/CPSF1_1st"/>
</dbReference>
<proteinExistence type="inferred from homology"/>
<dbReference type="InterPro" id="IPR050358">
    <property type="entry name" value="RSE1/DDB1/CFT1"/>
</dbReference>
<dbReference type="EMBL" id="CH991550">
    <property type="protein sequence ID" value="EDQ89470.1"/>
    <property type="molecule type" value="Genomic_DNA"/>
</dbReference>
<dbReference type="PANTHER" id="PTHR10644">
    <property type="entry name" value="DNA REPAIR/RNA PROCESSING CPSF FAMILY"/>
    <property type="match status" value="1"/>
</dbReference>
<dbReference type="RefSeq" id="XP_001745499.1">
    <property type="nucleotide sequence ID" value="XM_001745447.1"/>
</dbReference>
<keyword evidence="7" id="KW-0539">Nucleus</keyword>
<evidence type="ECO:0000256" key="4">
    <source>
        <dbReference type="ARBA" id="ARBA00022664"/>
    </source>
</evidence>
<sequence length="1172" mass="127943">MRALTSSLSALAVGHCGLIAATEIFGLIRDLRAFRLTGGTKDYLIVSTDSGRITILQYDVTANKLERVHMETFGKSGCRRIVPGQYLATDPKGRAVMVGAVEKQKLVYILNRDAAARLTISSPLEAHKGHSLVYDMVGVDVGFENPLFACLELDYEDVDEDPSGEALELLAQTLVFYELDLGLNHVVRKESIELDSFANKLIPVPGGADGPSGVLVCGDGQITWRTVGEHTPISVSIPRRLDPFRQPRSTIINAFCMHKTKKTFFFLLQTEEGDLFKLTMVHDEDEVQGMILKYFDTVPVAKSMVLLKIGLLFIASEHGDHQLYQIAQLGDNKDEPSFLSTEPEDKVLYFRPRPLLNLAPLDVIESLAPVMDCQLADAGQQDGPQLYALCGRGSGSSLRVLRHGLEVSAMAESPLPGNPSAVWSVKRHVEDEADTYIVMSFVDATLVLGIGETVEEVTDSGFLGSVATLSASRIGDDALLQIHAMGIRHILHDGRINEWKAPDRTKISHCAVNERQAVVALSNGELVYFELDRSGQLIEHSERVEMSSQVTALALAPIPEGAQTARFLALGLDDQTVRLMSLDKSDCLAPLSMQALPGAAASLCMVEVRGTHGEPSGLSLAIGLGNGVLMRSRVDTLTADLSDTRTRYLGARAVKLFPVKVAEEPAVLALSTKPWLSYRYQGHSRITPLSYDALEYASAFSSDQCPEGVAAVAGNTLRIFAFEKLGQVFHQNSIPLEYTGRRLLLDPEASLAFIAEGDQGCLSVTAKAERLSRIASHQAGTAMAEQTDPQEDLTSPAALAEPLDVKQFGQSYAGDNLWASNIRVVNLAQGETTCLVPLAQDEMVMSLARVRFASSPNDKHIVAGVVKGWKPKQQSMDGAFLLTFQVQGDQVVLLHRTAVDGGLPCALAEFAGKVLAGVGNTLRIFDLGKKKLLLKTENRQLPSQVVHITTMGTRICAADQKHSFVWLKYKPAENALTIFADDTNPRWCTRGVLLDYQTVAGADKFGNFVVARLGTDLTDQIDDDPTGSKAFWSRGILNGASQKMDILCNYHVGETILSLQKVTLVPGGAECILYTTMSGGIGLFLPFSNRDDFEFFTSLELHLRQEHAPLCGRDHLHYRSAYFPVKSVIDGDLCEQYPLLSASVKNEVAEGLERPTTDVIKKIEDIRNRFAF</sequence>
<dbReference type="eggNOG" id="KOG1898">
    <property type="taxonomic scope" value="Eukaryota"/>
</dbReference>
<name>A9UYJ0_MONBE</name>
<comment type="similarity">
    <text evidence="2">Belongs to the DDB1 family.</text>
</comment>
<dbReference type="Pfam" id="PF03178">
    <property type="entry name" value="CPSF_A"/>
    <property type="match status" value="1"/>
</dbReference>
<dbReference type="InParanoid" id="A9UYJ0"/>
<dbReference type="STRING" id="81824.A9UYJ0"/>
<keyword evidence="13" id="KW-1185">Reference proteome</keyword>
<dbReference type="GeneID" id="5890745"/>